<dbReference type="InterPro" id="IPR002172">
    <property type="entry name" value="LDrepeatLR_classA_rpt"/>
</dbReference>
<dbReference type="Pfam" id="PF00100">
    <property type="entry name" value="Zona_pellucida"/>
    <property type="match status" value="1"/>
</dbReference>
<dbReference type="InterPro" id="IPR001507">
    <property type="entry name" value="ZP_dom"/>
</dbReference>
<reference evidence="7" key="1">
    <citation type="journal article" date="2012" name="BMC Evol. Biol.">
        <title>Proteomic characterization and evolutionary analyses of zona pellucida domain-containing proteins in the egg coat of the cephalochordate, Branchiostoma belcheri.</title>
        <authorList>
            <person name="Xu Q."/>
            <person name="Li G."/>
            <person name="Cao L."/>
            <person name="Wang Z."/>
            <person name="Ye H."/>
            <person name="Chen X."/>
            <person name="Yang X."/>
            <person name="Wang Y."/>
            <person name="Chen L."/>
        </authorList>
    </citation>
    <scope>NUCLEOTIDE SEQUENCE</scope>
</reference>
<feature type="disulfide bond" evidence="2">
    <location>
        <begin position="120"/>
        <end position="135"/>
    </location>
</feature>
<dbReference type="AlphaFoldDB" id="U3LM43"/>
<protein>
    <submittedName>
        <fullName evidence="7">Zona pellucida domain-containing protein 3</fullName>
    </submittedName>
</protein>
<dbReference type="Gene3D" id="2.60.40.3210">
    <property type="entry name" value="Zona pellucida, ZP-N domain"/>
    <property type="match status" value="1"/>
</dbReference>
<dbReference type="PROSITE" id="PS50068">
    <property type="entry name" value="LDLRA_2"/>
    <property type="match status" value="1"/>
</dbReference>
<dbReference type="PANTHER" id="PTHR11576">
    <property type="entry name" value="ZONA PELLUCIDA SPERM-BINDING PROTEIN 3"/>
    <property type="match status" value="1"/>
</dbReference>
<keyword evidence="1 2" id="KW-1015">Disulfide bond</keyword>
<dbReference type="InterPro" id="IPR055355">
    <property type="entry name" value="ZP-C"/>
</dbReference>
<evidence type="ECO:0000256" key="2">
    <source>
        <dbReference type="PROSITE-ProRule" id="PRU00124"/>
    </source>
</evidence>
<dbReference type="SMART" id="SM00241">
    <property type="entry name" value="ZP"/>
    <property type="match status" value="1"/>
</dbReference>
<dbReference type="Gene3D" id="2.60.40.4100">
    <property type="entry name" value="Zona pellucida, ZP-C domain"/>
    <property type="match status" value="1"/>
</dbReference>
<evidence type="ECO:0000256" key="1">
    <source>
        <dbReference type="ARBA" id="ARBA00023157"/>
    </source>
</evidence>
<dbReference type="Pfam" id="PF00057">
    <property type="entry name" value="Ldl_recept_a"/>
    <property type="match status" value="1"/>
</dbReference>
<evidence type="ECO:0000259" key="6">
    <source>
        <dbReference type="PROSITE" id="PS51034"/>
    </source>
</evidence>
<dbReference type="CDD" id="cd00112">
    <property type="entry name" value="LDLa"/>
    <property type="match status" value="1"/>
</dbReference>
<dbReference type="InterPro" id="IPR036465">
    <property type="entry name" value="vWFA_dom_sf"/>
</dbReference>
<dbReference type="Pfam" id="PF23344">
    <property type="entry name" value="ZP-N"/>
    <property type="match status" value="1"/>
</dbReference>
<name>U3LM43_BRABE</name>
<feature type="domain" description="ZP" evidence="6">
    <location>
        <begin position="399"/>
        <end position="647"/>
    </location>
</feature>
<comment type="caution">
    <text evidence="2">Lacks conserved residue(s) required for the propagation of feature annotation.</text>
</comment>
<dbReference type="Gene3D" id="3.40.50.410">
    <property type="entry name" value="von Willebrand factor, type A domain"/>
    <property type="match status" value="1"/>
</dbReference>
<feature type="signal peptide" evidence="4">
    <location>
        <begin position="1"/>
        <end position="18"/>
    </location>
</feature>
<evidence type="ECO:0000256" key="4">
    <source>
        <dbReference type="SAM" id="SignalP"/>
    </source>
</evidence>
<dbReference type="PROSITE" id="PS51034">
    <property type="entry name" value="ZP_2"/>
    <property type="match status" value="1"/>
</dbReference>
<dbReference type="InterPro" id="IPR055356">
    <property type="entry name" value="ZP-N"/>
</dbReference>
<dbReference type="PROSITE" id="PS50234">
    <property type="entry name" value="VWFA"/>
    <property type="match status" value="1"/>
</dbReference>
<dbReference type="InterPro" id="IPR002035">
    <property type="entry name" value="VWF_A"/>
</dbReference>
<dbReference type="SUPFAM" id="SSF57424">
    <property type="entry name" value="LDL receptor-like module"/>
    <property type="match status" value="1"/>
</dbReference>
<dbReference type="Gene3D" id="4.10.400.10">
    <property type="entry name" value="Low-density Lipoprotein Receptor"/>
    <property type="match status" value="1"/>
</dbReference>
<accession>U3LM43</accession>
<evidence type="ECO:0000256" key="3">
    <source>
        <dbReference type="SAM" id="MobiDB-lite"/>
    </source>
</evidence>
<organism evidence="7">
    <name type="scientific">Branchiostoma belcheri</name>
    <name type="common">Amphioxus</name>
    <dbReference type="NCBI Taxonomy" id="7741"/>
    <lineage>
        <taxon>Eukaryota</taxon>
        <taxon>Metazoa</taxon>
        <taxon>Chordata</taxon>
        <taxon>Cephalochordata</taxon>
        <taxon>Leptocardii</taxon>
        <taxon>Amphioxiformes</taxon>
        <taxon>Branchiostomatidae</taxon>
        <taxon>Branchiostoma</taxon>
    </lineage>
</organism>
<dbReference type="PANTHER" id="PTHR11576:SF22">
    <property type="entry name" value="ONCOPROTEIN INDUCED TRANSCRIPT 3"/>
    <property type="match status" value="1"/>
</dbReference>
<sequence>MAALRGLLLLFTASLVLGYSQDVPNDIPAYASSDDDSGYLGALVDLLNNGLAGALEPSKRETDEEGGTDEDGGQEEGGTDEDGGEEEGSDEGPKEVPAPTEKASTFDCDANQTVSFNWRCDGEEDCANGKDEEDCAGFCGDNGYPSAECACDKCNSARNSPVCACPFADCESDLPESCDGAETFDEPLFGLSALGSKHPYGGGVAAPCYETIQLFFVADGSASVGAMNFEQVKKFMSDAVDSFVIGPGHTTAAVIQYAYDYRHEIYLGQYQDSVSLKNAIACIQYLDGGGTQTAAAINAMVNAAIQVPTTGKRMGMVITDGRSQAGRTSVLDASNYARQNGFTMYAVGVGNADSAEMLQIAGDSSRVMHVQDHSQLVFETLRPQIQGDFCPDYTNWTISCNGDSMTVAILRSRMPSLSATDLHLTDPSCGATGNGTHLVLTSPLTGCGTSSSELPNNIVYRNRVTQDWKRRAHSEPIIRDCGFILDFSCELPRHKTVVADYNPIVQPDRYSERGNGHIHAILRFCREPGCPAYITEYPVMARVCEDIYVEIQLITADPDLSMLTGRCVARDTPTVATGTTVYELVRDGCPVDPTYHELAAPNHATDRFKFEAFKFVTDFPKVYLTCDLLVCKASDPANRCAQGCQRMVIPIGKRKRSADDRMELRRTVVSGPLVMEIDGDRQYMDTI</sequence>
<feature type="disulfide bond" evidence="2">
    <location>
        <begin position="108"/>
        <end position="126"/>
    </location>
</feature>
<dbReference type="InterPro" id="IPR042235">
    <property type="entry name" value="ZP-C_dom"/>
</dbReference>
<dbReference type="SUPFAM" id="SSF53300">
    <property type="entry name" value="vWA-like"/>
    <property type="match status" value="1"/>
</dbReference>
<evidence type="ECO:0000313" key="7">
    <source>
        <dbReference type="EMBL" id="AGE48277.1"/>
    </source>
</evidence>
<dbReference type="SMART" id="SM00192">
    <property type="entry name" value="LDLa"/>
    <property type="match status" value="1"/>
</dbReference>
<dbReference type="PRINTS" id="PR00453">
    <property type="entry name" value="VWFADOMAIN"/>
</dbReference>
<dbReference type="InterPro" id="IPR036055">
    <property type="entry name" value="LDL_receptor-like_sf"/>
</dbReference>
<feature type="region of interest" description="Disordered" evidence="3">
    <location>
        <begin position="54"/>
        <end position="105"/>
    </location>
</feature>
<proteinExistence type="evidence at transcript level"/>
<dbReference type="SMART" id="SM00327">
    <property type="entry name" value="VWA"/>
    <property type="match status" value="1"/>
</dbReference>
<dbReference type="EMBL" id="JX046162">
    <property type="protein sequence ID" value="AGE48277.1"/>
    <property type="molecule type" value="mRNA"/>
</dbReference>
<keyword evidence="4" id="KW-0732">Signal</keyword>
<evidence type="ECO:0000259" key="5">
    <source>
        <dbReference type="PROSITE" id="PS50234"/>
    </source>
</evidence>
<dbReference type="Pfam" id="PF00092">
    <property type="entry name" value="VWA"/>
    <property type="match status" value="1"/>
</dbReference>
<feature type="domain" description="VWFA" evidence="5">
    <location>
        <begin position="213"/>
        <end position="385"/>
    </location>
</feature>
<feature type="chain" id="PRO_5004646361" evidence="4">
    <location>
        <begin position="19"/>
        <end position="687"/>
    </location>
</feature>
<feature type="compositionally biased region" description="Acidic residues" evidence="3">
    <location>
        <begin position="63"/>
        <end position="90"/>
    </location>
</feature>